<reference evidence="3 4" key="1">
    <citation type="submission" date="2024-03" db="EMBL/GenBank/DDBJ databases">
        <title>Human intestinal bacterial collection.</title>
        <authorList>
            <person name="Pauvert C."/>
            <person name="Hitch T.C.A."/>
            <person name="Clavel T."/>
        </authorList>
    </citation>
    <scope>NUCLEOTIDE SEQUENCE [LARGE SCALE GENOMIC DNA]</scope>
    <source>
        <strain evidence="3 4">CLA-AA-H175</strain>
    </source>
</reference>
<comment type="caution">
    <text evidence="3">The sequence shown here is derived from an EMBL/GenBank/DDBJ whole genome shotgun (WGS) entry which is preliminary data.</text>
</comment>
<dbReference type="CDD" id="cd03808">
    <property type="entry name" value="GT4_CapM-like"/>
    <property type="match status" value="1"/>
</dbReference>
<dbReference type="Proteomes" id="UP001457197">
    <property type="component" value="Unassembled WGS sequence"/>
</dbReference>
<dbReference type="SUPFAM" id="SSF53756">
    <property type="entry name" value="UDP-Glycosyltransferase/glycogen phosphorylase"/>
    <property type="match status" value="1"/>
</dbReference>
<feature type="domain" description="Glycosyltransferase subfamily 4-like N-terminal" evidence="2">
    <location>
        <begin position="25"/>
        <end position="163"/>
    </location>
</feature>
<dbReference type="InterPro" id="IPR001296">
    <property type="entry name" value="Glyco_trans_1"/>
</dbReference>
<gene>
    <name evidence="3" type="ORF">WMO44_09220</name>
</gene>
<feature type="domain" description="Glycosyl transferase family 1" evidence="1">
    <location>
        <begin position="194"/>
        <end position="350"/>
    </location>
</feature>
<proteinExistence type="predicted"/>
<dbReference type="Pfam" id="PF13439">
    <property type="entry name" value="Glyco_transf_4"/>
    <property type="match status" value="1"/>
</dbReference>
<dbReference type="EMBL" id="JBBMEO010000013">
    <property type="protein sequence ID" value="MEQ2362321.1"/>
    <property type="molecule type" value="Genomic_DNA"/>
</dbReference>
<evidence type="ECO:0000313" key="4">
    <source>
        <dbReference type="Proteomes" id="UP001457197"/>
    </source>
</evidence>
<dbReference type="InterPro" id="IPR050194">
    <property type="entry name" value="Glycosyltransferase_grp1"/>
</dbReference>
<evidence type="ECO:0000259" key="2">
    <source>
        <dbReference type="Pfam" id="PF13439"/>
    </source>
</evidence>
<evidence type="ECO:0000313" key="3">
    <source>
        <dbReference type="EMBL" id="MEQ2362321.1"/>
    </source>
</evidence>
<dbReference type="Gene3D" id="3.40.50.2000">
    <property type="entry name" value="Glycogen Phosphorylase B"/>
    <property type="match status" value="2"/>
</dbReference>
<dbReference type="PANTHER" id="PTHR45947">
    <property type="entry name" value="SULFOQUINOVOSYL TRANSFERASE SQD2"/>
    <property type="match status" value="1"/>
</dbReference>
<dbReference type="Pfam" id="PF00534">
    <property type="entry name" value="Glycos_transf_1"/>
    <property type="match status" value="1"/>
</dbReference>
<name>A0ABV1AX39_9FIRM</name>
<accession>A0ABV1AX39</accession>
<protein>
    <submittedName>
        <fullName evidence="3">Glycosyltransferase family 4 protein</fullName>
    </submittedName>
</protein>
<dbReference type="InterPro" id="IPR028098">
    <property type="entry name" value="Glyco_trans_4-like_N"/>
</dbReference>
<organism evidence="3 4">
    <name type="scientific">Faecalibacterium tardum</name>
    <dbReference type="NCBI Taxonomy" id="3133156"/>
    <lineage>
        <taxon>Bacteria</taxon>
        <taxon>Bacillati</taxon>
        <taxon>Bacillota</taxon>
        <taxon>Clostridia</taxon>
        <taxon>Eubacteriales</taxon>
        <taxon>Oscillospiraceae</taxon>
        <taxon>Faecalibacterium</taxon>
    </lineage>
</organism>
<dbReference type="PANTHER" id="PTHR45947:SF3">
    <property type="entry name" value="SULFOQUINOVOSYL TRANSFERASE SQD2"/>
    <property type="match status" value="1"/>
</dbReference>
<evidence type="ECO:0000259" key="1">
    <source>
        <dbReference type="Pfam" id="PF00534"/>
    </source>
</evidence>
<sequence>MEKNALIVANLAGFASFLIHDIEILIGKGYTVTFAANAYKLEWADTKEKLDKRGVKFVQLDFDSTNPIAKTNFKAYKELKKLLKQGNFQLIHCHTPIAGIFTRLAARSYKQKGTKVIYTTHGFAFTENSSKKSWMIFYTVEKFCSLFCDAIITINKEDYSNAKKMFCKKVFQINGVGVDTSKYANVAVNCREYRNLIGVPADKIMILAVGELSTRKNHQIIIKALSKLPNKDDYVFVICGNGIDGGTGKMLHDLAKQEDVDLRLLGFRMDIPEITAVSDIGVIPSIREGLGLAGVQSLAAGIPVIGSSVQGIKDYIIDGKDGYLCDPYDDTAFAEKIQLLSDAQKRNEMKPFCREMAAKFDNSVSFEQMAEIYTELMV</sequence>
<keyword evidence="4" id="KW-1185">Reference proteome</keyword>
<dbReference type="RefSeq" id="WP_349152382.1">
    <property type="nucleotide sequence ID" value="NZ_JBBMEO010000013.1"/>
</dbReference>